<dbReference type="CDD" id="cd04453">
    <property type="entry name" value="S1_RNase_E"/>
    <property type="match status" value="1"/>
</dbReference>
<dbReference type="Gene3D" id="2.40.50.140">
    <property type="entry name" value="Nucleic acid-binding proteins"/>
    <property type="match status" value="1"/>
</dbReference>
<evidence type="ECO:0000256" key="2">
    <source>
        <dbReference type="ARBA" id="ARBA00022475"/>
    </source>
</evidence>
<dbReference type="Pfam" id="PF10150">
    <property type="entry name" value="RNase_E_G"/>
    <property type="match status" value="1"/>
</dbReference>
<proteinExistence type="predicted"/>
<keyword evidence="3" id="KW-0997">Cell inner membrane</keyword>
<keyword evidence="4" id="KW-0540">Nuclease</keyword>
<dbReference type="PANTHER" id="PTHR30001:SF1">
    <property type="entry name" value="RIBONUCLEASE E_G-LIKE PROTEIN, CHLOROPLASTIC"/>
    <property type="match status" value="1"/>
</dbReference>
<dbReference type="GO" id="GO:0046872">
    <property type="term" value="F:metal ion binding"/>
    <property type="evidence" value="ECO:0007669"/>
    <property type="project" value="UniProtKB-KW"/>
</dbReference>
<keyword evidence="2" id="KW-1003">Cell membrane</keyword>
<keyword evidence="5" id="KW-0479">Metal-binding</keyword>
<sequence length="396" mass="45309">MSKLIITKMQIHSQERTVTALVEEGKVLELRLSSLEQEALLGSIYIGKVKNVSPNIDAAFVELSPGVTGYLPLSKEVPYFTNPKKDNIVKAGDEVLVQVNREPLKSKAYNLTSNLSFTGKYLVLTSQRRQLSLSSKLNGEDRERLRKWLAPCMEAEFGLIVRTNSGEAEKQEILAELEYLKKRWRRVLDICKTRTCYSLLEKASPFYIQAVRDVYGDTLEEIVTDLPAIFAELGEYLGEYQKEDAEKLRLYEDRLLSLHKLYSLERALDNAAKEKVWLPSGGFLMIQQTEAFVAVDVNTGKYTGKKKQQETYRKINLEAAREIAAQLRLRNLSGIILIDFINLERKEHQEELLNVLKKYLRRDPVHTVLVDMTKLNIVEVTRKKVRKSLAEEIGGK</sequence>
<dbReference type="GO" id="GO:0003723">
    <property type="term" value="F:RNA binding"/>
    <property type="evidence" value="ECO:0007669"/>
    <property type="project" value="UniProtKB-KW"/>
</dbReference>
<keyword evidence="13" id="KW-1185">Reference proteome</keyword>
<dbReference type="GO" id="GO:0016787">
    <property type="term" value="F:hydrolase activity"/>
    <property type="evidence" value="ECO:0007669"/>
    <property type="project" value="UniProtKB-KW"/>
</dbReference>
<dbReference type="InterPro" id="IPR004659">
    <property type="entry name" value="RNase_E/G"/>
</dbReference>
<evidence type="ECO:0000256" key="1">
    <source>
        <dbReference type="ARBA" id="ARBA00001946"/>
    </source>
</evidence>
<keyword evidence="8" id="KW-0460">Magnesium</keyword>
<dbReference type="RefSeq" id="WP_242946780.1">
    <property type="nucleotide sequence ID" value="NZ_FQVI01000020.1"/>
</dbReference>
<dbReference type="EMBL" id="FQVI01000020">
    <property type="protein sequence ID" value="SHF30467.1"/>
    <property type="molecule type" value="Genomic_DNA"/>
</dbReference>
<keyword evidence="6" id="KW-0255">Endonuclease</keyword>
<keyword evidence="9" id="KW-0694">RNA-binding</keyword>
<dbReference type="GO" id="GO:0004519">
    <property type="term" value="F:endonuclease activity"/>
    <property type="evidence" value="ECO:0007669"/>
    <property type="project" value="UniProtKB-KW"/>
</dbReference>
<evidence type="ECO:0000313" key="13">
    <source>
        <dbReference type="Proteomes" id="UP000184245"/>
    </source>
</evidence>
<evidence type="ECO:0000256" key="9">
    <source>
        <dbReference type="ARBA" id="ARBA00022884"/>
    </source>
</evidence>
<evidence type="ECO:0000256" key="7">
    <source>
        <dbReference type="ARBA" id="ARBA00022801"/>
    </source>
</evidence>
<evidence type="ECO:0000256" key="3">
    <source>
        <dbReference type="ARBA" id="ARBA00022519"/>
    </source>
</evidence>
<dbReference type="SUPFAM" id="SSF50249">
    <property type="entry name" value="Nucleic acid-binding proteins"/>
    <property type="match status" value="1"/>
</dbReference>
<dbReference type="InterPro" id="IPR019307">
    <property type="entry name" value="RNA-bd_AU-1/RNase_E/G"/>
</dbReference>
<evidence type="ECO:0000256" key="6">
    <source>
        <dbReference type="ARBA" id="ARBA00022759"/>
    </source>
</evidence>
<evidence type="ECO:0000256" key="10">
    <source>
        <dbReference type="ARBA" id="ARBA00023136"/>
    </source>
</evidence>
<evidence type="ECO:0000256" key="4">
    <source>
        <dbReference type="ARBA" id="ARBA00022722"/>
    </source>
</evidence>
<keyword evidence="7" id="KW-0378">Hydrolase</keyword>
<keyword evidence="10" id="KW-0472">Membrane</keyword>
<dbReference type="Proteomes" id="UP000184245">
    <property type="component" value="Unassembled WGS sequence"/>
</dbReference>
<gene>
    <name evidence="12" type="ORF">SAMN02745158_03234</name>
</gene>
<dbReference type="GO" id="GO:0006364">
    <property type="term" value="P:rRNA processing"/>
    <property type="evidence" value="ECO:0007669"/>
    <property type="project" value="TreeGrafter"/>
</dbReference>
<feature type="domain" description="S1 motif" evidence="11">
    <location>
        <begin position="42"/>
        <end position="114"/>
    </location>
</feature>
<dbReference type="NCBIfam" id="TIGR00757">
    <property type="entry name" value="RNaseEG"/>
    <property type="match status" value="1"/>
</dbReference>
<dbReference type="PROSITE" id="PS50126">
    <property type="entry name" value="S1"/>
    <property type="match status" value="1"/>
</dbReference>
<accession>A0A1M5AK16</accession>
<name>A0A1M5AK16_9CLOT</name>
<comment type="cofactor">
    <cofactor evidence="1">
        <name>Mg(2+)</name>
        <dbReference type="ChEBI" id="CHEBI:18420"/>
    </cofactor>
</comment>
<dbReference type="PANTHER" id="PTHR30001">
    <property type="entry name" value="RIBONUCLEASE"/>
    <property type="match status" value="1"/>
</dbReference>
<evidence type="ECO:0000313" key="12">
    <source>
        <dbReference type="EMBL" id="SHF30467.1"/>
    </source>
</evidence>
<evidence type="ECO:0000256" key="8">
    <source>
        <dbReference type="ARBA" id="ARBA00022842"/>
    </source>
</evidence>
<evidence type="ECO:0000256" key="5">
    <source>
        <dbReference type="ARBA" id="ARBA00022723"/>
    </source>
</evidence>
<dbReference type="GO" id="GO:0004540">
    <property type="term" value="F:RNA nuclease activity"/>
    <property type="evidence" value="ECO:0007669"/>
    <property type="project" value="InterPro"/>
</dbReference>
<dbReference type="SMART" id="SM00316">
    <property type="entry name" value="S1"/>
    <property type="match status" value="1"/>
</dbReference>
<reference evidence="12 13" key="1">
    <citation type="submission" date="2016-11" db="EMBL/GenBank/DDBJ databases">
        <authorList>
            <person name="Jaros S."/>
            <person name="Januszkiewicz K."/>
            <person name="Wedrychowicz H."/>
        </authorList>
    </citation>
    <scope>NUCLEOTIDE SEQUENCE [LARGE SCALE GENOMIC DNA]</scope>
    <source>
        <strain evidence="12 13">DSM 17459</strain>
    </source>
</reference>
<dbReference type="STRING" id="1122155.SAMN02745158_03234"/>
<dbReference type="AlphaFoldDB" id="A0A1M5AK16"/>
<dbReference type="InterPro" id="IPR012340">
    <property type="entry name" value="NA-bd_OB-fold"/>
</dbReference>
<organism evidence="12 13">
    <name type="scientific">Lactonifactor longoviformis DSM 17459</name>
    <dbReference type="NCBI Taxonomy" id="1122155"/>
    <lineage>
        <taxon>Bacteria</taxon>
        <taxon>Bacillati</taxon>
        <taxon>Bacillota</taxon>
        <taxon>Clostridia</taxon>
        <taxon>Eubacteriales</taxon>
        <taxon>Clostridiaceae</taxon>
        <taxon>Lactonifactor</taxon>
    </lineage>
</organism>
<dbReference type="GO" id="GO:0005737">
    <property type="term" value="C:cytoplasm"/>
    <property type="evidence" value="ECO:0007669"/>
    <property type="project" value="TreeGrafter"/>
</dbReference>
<evidence type="ECO:0000259" key="11">
    <source>
        <dbReference type="PROSITE" id="PS50126"/>
    </source>
</evidence>
<dbReference type="InterPro" id="IPR003029">
    <property type="entry name" value="S1_domain"/>
</dbReference>
<protein>
    <submittedName>
        <fullName evidence="12">Ribonuclease G</fullName>
    </submittedName>
</protein>